<evidence type="ECO:0000256" key="6">
    <source>
        <dbReference type="RuleBase" id="RU000461"/>
    </source>
</evidence>
<proteinExistence type="inferred from homology"/>
<keyword evidence="3 5" id="KW-0479">Metal-binding</keyword>
<dbReference type="AlphaFoldDB" id="A0A1J9S9Q7"/>
<reference evidence="8 9" key="1">
    <citation type="submission" date="2016-10" db="EMBL/GenBank/DDBJ databases">
        <title>Proteomics and genomics reveal pathogen-plant mechanisms compatible with a hemibiotrophic lifestyle of Diplodia corticola.</title>
        <authorList>
            <person name="Fernandes I."/>
            <person name="De Jonge R."/>
            <person name="Van De Peer Y."/>
            <person name="Devreese B."/>
            <person name="Alves A."/>
            <person name="Esteves A.C."/>
        </authorList>
    </citation>
    <scope>NUCLEOTIDE SEQUENCE [LARGE SCALE GENOMIC DNA]</scope>
    <source>
        <strain evidence="8 9">CBS 112549</strain>
    </source>
</reference>
<evidence type="ECO:0000313" key="8">
    <source>
        <dbReference type="EMBL" id="OJD36317.1"/>
    </source>
</evidence>
<dbReference type="InterPro" id="IPR001128">
    <property type="entry name" value="Cyt_P450"/>
</dbReference>
<keyword evidence="6" id="KW-0560">Oxidoreductase</keyword>
<keyword evidence="5 6" id="KW-0349">Heme</keyword>
<dbReference type="STRING" id="236234.A0A1J9S9Q7"/>
<dbReference type="InterPro" id="IPR017972">
    <property type="entry name" value="Cyt_P450_CS"/>
</dbReference>
<keyword evidence="7" id="KW-0812">Transmembrane</keyword>
<dbReference type="InterPro" id="IPR002401">
    <property type="entry name" value="Cyt_P450_E_grp-I"/>
</dbReference>
<keyword evidence="9" id="KW-1185">Reference proteome</keyword>
<dbReference type="GO" id="GO:0004497">
    <property type="term" value="F:monooxygenase activity"/>
    <property type="evidence" value="ECO:0007669"/>
    <property type="project" value="UniProtKB-KW"/>
</dbReference>
<name>A0A1J9S9Q7_9PEZI</name>
<dbReference type="SUPFAM" id="SSF48264">
    <property type="entry name" value="Cytochrome P450"/>
    <property type="match status" value="1"/>
</dbReference>
<dbReference type="GO" id="GO:0005506">
    <property type="term" value="F:iron ion binding"/>
    <property type="evidence" value="ECO:0007669"/>
    <property type="project" value="InterPro"/>
</dbReference>
<comment type="cofactor">
    <cofactor evidence="1 5">
        <name>heme</name>
        <dbReference type="ChEBI" id="CHEBI:30413"/>
    </cofactor>
</comment>
<dbReference type="InterPro" id="IPR036396">
    <property type="entry name" value="Cyt_P450_sf"/>
</dbReference>
<dbReference type="PANTHER" id="PTHR24305:SF232">
    <property type="entry name" value="P450, PUTATIVE (EUROFUNG)-RELATED"/>
    <property type="match status" value="1"/>
</dbReference>
<keyword evidence="7" id="KW-0472">Membrane</keyword>
<feature type="transmembrane region" description="Helical" evidence="7">
    <location>
        <begin position="311"/>
        <end position="338"/>
    </location>
</feature>
<dbReference type="FunFam" id="1.10.630.10:FF:000050">
    <property type="entry name" value="Cytochrome P450 monooxygenase"/>
    <property type="match status" value="1"/>
</dbReference>
<comment type="caution">
    <text evidence="8">The sequence shown here is derived from an EMBL/GenBank/DDBJ whole genome shotgun (WGS) entry which is preliminary data.</text>
</comment>
<dbReference type="EMBL" id="MNUE01000012">
    <property type="protein sequence ID" value="OJD36317.1"/>
    <property type="molecule type" value="Genomic_DNA"/>
</dbReference>
<evidence type="ECO:0000256" key="3">
    <source>
        <dbReference type="ARBA" id="ARBA00022723"/>
    </source>
</evidence>
<dbReference type="OrthoDB" id="3934656at2759"/>
<comment type="similarity">
    <text evidence="2 6">Belongs to the cytochrome P450 family.</text>
</comment>
<dbReference type="GeneID" id="31010964"/>
<keyword evidence="7" id="KW-1133">Transmembrane helix</keyword>
<dbReference type="GO" id="GO:0020037">
    <property type="term" value="F:heme binding"/>
    <property type="evidence" value="ECO:0007669"/>
    <property type="project" value="InterPro"/>
</dbReference>
<evidence type="ECO:0000256" key="7">
    <source>
        <dbReference type="SAM" id="Phobius"/>
    </source>
</evidence>
<protein>
    <submittedName>
        <fullName evidence="8">Cytochrome p450</fullName>
    </submittedName>
</protein>
<evidence type="ECO:0000256" key="2">
    <source>
        <dbReference type="ARBA" id="ARBA00010617"/>
    </source>
</evidence>
<feature type="transmembrane region" description="Helical" evidence="7">
    <location>
        <begin position="6"/>
        <end position="27"/>
    </location>
</feature>
<feature type="binding site" description="axial binding residue" evidence="5">
    <location>
        <position position="470"/>
    </location>
    <ligand>
        <name>heme</name>
        <dbReference type="ChEBI" id="CHEBI:30413"/>
    </ligand>
    <ligandPart>
        <name>Fe</name>
        <dbReference type="ChEBI" id="CHEBI:18248"/>
    </ligandPart>
</feature>
<accession>A0A1J9S9Q7</accession>
<dbReference type="CDD" id="cd11060">
    <property type="entry name" value="CYP57A1-like"/>
    <property type="match status" value="1"/>
</dbReference>
<dbReference type="GO" id="GO:0016705">
    <property type="term" value="F:oxidoreductase activity, acting on paired donors, with incorporation or reduction of molecular oxygen"/>
    <property type="evidence" value="ECO:0007669"/>
    <property type="project" value="InterPro"/>
</dbReference>
<dbReference type="PANTHER" id="PTHR24305">
    <property type="entry name" value="CYTOCHROME P450"/>
    <property type="match status" value="1"/>
</dbReference>
<evidence type="ECO:0000256" key="1">
    <source>
        <dbReference type="ARBA" id="ARBA00001971"/>
    </source>
</evidence>
<evidence type="ECO:0000256" key="5">
    <source>
        <dbReference type="PIRSR" id="PIRSR602401-1"/>
    </source>
</evidence>
<dbReference type="PROSITE" id="PS00086">
    <property type="entry name" value="CYTOCHROME_P450"/>
    <property type="match status" value="1"/>
</dbReference>
<sequence length="528" mass="60021">MVLNDVVPFLVQHWPAVLGAVFVIHILRNKFNKGLHKYPGPALAAYTDWWRLIDVCGRKTEQTHIHLHQKYGDFVRLGPNVISIADPKAIKTIYGLNKGMTKSDFYPIQQATAGGHRVWSLFSTKDEDWHAKYRRCINGAFAMSALVSYEPLVDSTVNYFLDQTDKLFASTGQVCNFNRWLQFFAFDVIGELTWSKRLGYIEKNEDIDNIVGFLAKFLSYAAVVGQQPWLDLLIDKNPIKLALQRYGVIGKVFPIAKFALSRQAERADEMDKIRQHGLQVDGAKRTGGTDLLSKFTGALHDHPEFMTERMVLAASVSMVFAGSETTGISLSAAFYYLLKHPRVYAKLMEELDEAVRNGTVVDRENGAVTWAEAQKLPYLDAVVQETFRMHPAAGLMLERVAPPQGITVCGRFVPGGTIVGCNAWVLHRRPEVFGEDAHVYRPERWIEARGEKLREMKATMFQFGGGSRTCLGKNISLLEIYKLVPSFLRRFELELEHPGQEWKTQNHWFVRQVEFNTRFKPRPLHATV</sequence>
<evidence type="ECO:0000256" key="4">
    <source>
        <dbReference type="ARBA" id="ARBA00023004"/>
    </source>
</evidence>
<gene>
    <name evidence="8" type="ORF">BKCO1_1200034</name>
</gene>
<dbReference type="InterPro" id="IPR050121">
    <property type="entry name" value="Cytochrome_P450_monoxygenase"/>
</dbReference>
<dbReference type="Pfam" id="PF00067">
    <property type="entry name" value="p450"/>
    <property type="match status" value="1"/>
</dbReference>
<dbReference type="Proteomes" id="UP000183809">
    <property type="component" value="Unassembled WGS sequence"/>
</dbReference>
<dbReference type="PRINTS" id="PR00385">
    <property type="entry name" value="P450"/>
</dbReference>
<organism evidence="8 9">
    <name type="scientific">Diplodia corticola</name>
    <dbReference type="NCBI Taxonomy" id="236234"/>
    <lineage>
        <taxon>Eukaryota</taxon>
        <taxon>Fungi</taxon>
        <taxon>Dikarya</taxon>
        <taxon>Ascomycota</taxon>
        <taxon>Pezizomycotina</taxon>
        <taxon>Dothideomycetes</taxon>
        <taxon>Dothideomycetes incertae sedis</taxon>
        <taxon>Botryosphaeriales</taxon>
        <taxon>Botryosphaeriaceae</taxon>
        <taxon>Diplodia</taxon>
    </lineage>
</organism>
<keyword evidence="4 5" id="KW-0408">Iron</keyword>
<dbReference type="Gene3D" id="1.10.630.10">
    <property type="entry name" value="Cytochrome P450"/>
    <property type="match status" value="1"/>
</dbReference>
<keyword evidence="6" id="KW-0503">Monooxygenase</keyword>
<dbReference type="RefSeq" id="XP_020132577.1">
    <property type="nucleotide sequence ID" value="XM_020270705.1"/>
</dbReference>
<evidence type="ECO:0000313" key="9">
    <source>
        <dbReference type="Proteomes" id="UP000183809"/>
    </source>
</evidence>
<dbReference type="PRINTS" id="PR00463">
    <property type="entry name" value="EP450I"/>
</dbReference>